<evidence type="ECO:0000256" key="1">
    <source>
        <dbReference type="ARBA" id="ARBA00001971"/>
    </source>
</evidence>
<dbReference type="GO" id="GO:0020037">
    <property type="term" value="F:heme binding"/>
    <property type="evidence" value="ECO:0007669"/>
    <property type="project" value="InterPro"/>
</dbReference>
<dbReference type="PANTHER" id="PTHR24305">
    <property type="entry name" value="CYTOCHROME P450"/>
    <property type="match status" value="1"/>
</dbReference>
<dbReference type="GO" id="GO:0016705">
    <property type="term" value="F:oxidoreductase activity, acting on paired donors, with incorporation or reduction of molecular oxygen"/>
    <property type="evidence" value="ECO:0007669"/>
    <property type="project" value="InterPro"/>
</dbReference>
<dbReference type="GO" id="GO:0004497">
    <property type="term" value="F:monooxygenase activity"/>
    <property type="evidence" value="ECO:0007669"/>
    <property type="project" value="UniProtKB-KW"/>
</dbReference>
<gene>
    <name evidence="5" type="primary">tropD_1</name>
    <name evidence="5" type="ORF">DBV05_g10616</name>
</gene>
<keyword evidence="6" id="KW-1185">Reference proteome</keyword>
<evidence type="ECO:0000313" key="5">
    <source>
        <dbReference type="EMBL" id="KAB2570707.1"/>
    </source>
</evidence>
<keyword evidence="4" id="KW-0408">Iron</keyword>
<dbReference type="EMBL" id="VCHE01000125">
    <property type="protein sequence ID" value="KAB2570707.1"/>
    <property type="molecule type" value="Genomic_DNA"/>
</dbReference>
<dbReference type="Gene3D" id="1.10.630.10">
    <property type="entry name" value="Cytochrome P450"/>
    <property type="match status" value="1"/>
</dbReference>
<keyword evidence="3" id="KW-0479">Metal-binding</keyword>
<dbReference type="GO" id="GO:0005506">
    <property type="term" value="F:iron ion binding"/>
    <property type="evidence" value="ECO:0007669"/>
    <property type="project" value="InterPro"/>
</dbReference>
<keyword evidence="5" id="KW-0560">Oxidoreductase</keyword>
<dbReference type="AlphaFoldDB" id="A0A5N5CZF6"/>
<comment type="similarity">
    <text evidence="2">Belongs to the cytochrome P450 family.</text>
</comment>
<accession>A0A5N5CZF6</accession>
<reference evidence="5 6" key="1">
    <citation type="journal article" date="2019" name="Sci. Rep.">
        <title>A multi-omics analysis of the grapevine pathogen Lasiodiplodia theobromae reveals that temperature affects the expression of virulence- and pathogenicity-related genes.</title>
        <authorList>
            <person name="Felix C."/>
            <person name="Meneses R."/>
            <person name="Goncalves M.F.M."/>
            <person name="Tilleman L."/>
            <person name="Duarte A.S."/>
            <person name="Jorrin-Novo J.V."/>
            <person name="Van de Peer Y."/>
            <person name="Deforce D."/>
            <person name="Van Nieuwerburgh F."/>
            <person name="Esteves A.C."/>
            <person name="Alves A."/>
        </authorList>
    </citation>
    <scope>NUCLEOTIDE SEQUENCE [LARGE SCALE GENOMIC DNA]</scope>
    <source>
        <strain evidence="5 6">LA-SOL3</strain>
    </source>
</reference>
<dbReference type="Pfam" id="PF00067">
    <property type="entry name" value="p450"/>
    <property type="match status" value="1"/>
</dbReference>
<comment type="cofactor">
    <cofactor evidence="1">
        <name>heme</name>
        <dbReference type="ChEBI" id="CHEBI:30413"/>
    </cofactor>
</comment>
<organism evidence="5 6">
    <name type="scientific">Lasiodiplodia theobromae</name>
    <dbReference type="NCBI Taxonomy" id="45133"/>
    <lineage>
        <taxon>Eukaryota</taxon>
        <taxon>Fungi</taxon>
        <taxon>Dikarya</taxon>
        <taxon>Ascomycota</taxon>
        <taxon>Pezizomycotina</taxon>
        <taxon>Dothideomycetes</taxon>
        <taxon>Dothideomycetes incertae sedis</taxon>
        <taxon>Botryosphaeriales</taxon>
        <taxon>Botryosphaeriaceae</taxon>
        <taxon>Lasiodiplodia</taxon>
    </lineage>
</organism>
<evidence type="ECO:0000256" key="3">
    <source>
        <dbReference type="ARBA" id="ARBA00022723"/>
    </source>
</evidence>
<dbReference type="InterPro" id="IPR001128">
    <property type="entry name" value="Cyt_P450"/>
</dbReference>
<name>A0A5N5CZF6_9PEZI</name>
<evidence type="ECO:0000313" key="6">
    <source>
        <dbReference type="Proteomes" id="UP000325902"/>
    </source>
</evidence>
<dbReference type="InterPro" id="IPR036396">
    <property type="entry name" value="Cyt_P450_sf"/>
</dbReference>
<evidence type="ECO:0000256" key="2">
    <source>
        <dbReference type="ARBA" id="ARBA00010617"/>
    </source>
</evidence>
<dbReference type="SUPFAM" id="SSF48264">
    <property type="entry name" value="Cytochrome P450"/>
    <property type="match status" value="1"/>
</dbReference>
<keyword evidence="5" id="KW-0503">Monooxygenase</keyword>
<dbReference type="OrthoDB" id="3934656at2759"/>
<comment type="caution">
    <text evidence="5">The sequence shown here is derived from an EMBL/GenBank/DDBJ whole genome shotgun (WGS) entry which is preliminary data.</text>
</comment>
<sequence>MFSTRSPAEHKHLKTAVASKFSLTSLRDMEPFVDECSDIFLDAMRDLAGTPVDLGEWLQWYAFDVIGAITFRQRFGFMEKRQDVENMISGIETGLWYGALVGQVPGLHALLLGQQWVMNLLDRVPALQAVHPIPKITRVLKDAIEKYDGTRDEGGAQDFLAQFRSEQVKNESRMSQRDLINHLMNNLQVPLLGEFLHLISDWHTGSPEAIRRLSL</sequence>
<dbReference type="PANTHER" id="PTHR24305:SF232">
    <property type="entry name" value="P450, PUTATIVE (EUROFUNG)-RELATED"/>
    <property type="match status" value="1"/>
</dbReference>
<dbReference type="InterPro" id="IPR050121">
    <property type="entry name" value="Cytochrome_P450_monoxygenase"/>
</dbReference>
<protein>
    <submittedName>
        <fullName evidence="5">Cytochrome P450 monooxygenase tropD</fullName>
    </submittedName>
</protein>
<evidence type="ECO:0000256" key="4">
    <source>
        <dbReference type="ARBA" id="ARBA00023004"/>
    </source>
</evidence>
<proteinExistence type="inferred from homology"/>
<dbReference type="Proteomes" id="UP000325902">
    <property type="component" value="Unassembled WGS sequence"/>
</dbReference>